<dbReference type="PANTHER" id="PTHR38763:SF1">
    <property type="entry name" value="MAJOR OUTER MEMBRANE LIPOPROTEIN LPP"/>
    <property type="match status" value="1"/>
</dbReference>
<evidence type="ECO:0000259" key="11">
    <source>
        <dbReference type="Pfam" id="PF04728"/>
    </source>
</evidence>
<evidence type="ECO:0000256" key="3">
    <source>
        <dbReference type="ARBA" id="ARBA00023136"/>
    </source>
</evidence>
<dbReference type="GO" id="GO:0009279">
    <property type="term" value="C:cell outer membrane"/>
    <property type="evidence" value="ECO:0007669"/>
    <property type="project" value="UniProtKB-SubCell"/>
</dbReference>
<dbReference type="GO" id="GO:0043580">
    <property type="term" value="P:periplasmic space organization"/>
    <property type="evidence" value="ECO:0007669"/>
    <property type="project" value="UniProtKB-UniRule"/>
</dbReference>
<dbReference type="Proteomes" id="UP001164748">
    <property type="component" value="Plasmid unnamed"/>
</dbReference>
<feature type="domain" description="Lipoprotein leucine-zipper" evidence="11">
    <location>
        <begin position="30"/>
        <end position="81"/>
    </location>
</feature>
<keyword evidence="3 7" id="KW-0472">Membrane</keyword>
<feature type="modified residue" description="N6-murein peptidoglycan lysine" evidence="7 8">
    <location>
        <position position="81"/>
    </location>
</feature>
<dbReference type="Gene3D" id="1.20.5.190">
    <property type="match status" value="1"/>
</dbReference>
<dbReference type="EMBL" id="CP114589">
    <property type="protein sequence ID" value="WBA10152.1"/>
    <property type="molecule type" value="Genomic_DNA"/>
</dbReference>
<dbReference type="NCBIfam" id="NF040598">
    <property type="entry name" value="Ala_zip_lipo"/>
    <property type="match status" value="1"/>
</dbReference>
<dbReference type="RefSeq" id="WP_077772835.1">
    <property type="nucleotide sequence ID" value="NZ_CP114589.1"/>
</dbReference>
<dbReference type="Pfam" id="PF04728">
    <property type="entry name" value="LPP"/>
    <property type="match status" value="1"/>
</dbReference>
<evidence type="ECO:0000256" key="10">
    <source>
        <dbReference type="SAM" id="SignalP"/>
    </source>
</evidence>
<evidence type="ECO:0000256" key="8">
    <source>
        <dbReference type="PIRSR" id="PIRSR002855-1"/>
    </source>
</evidence>
<keyword evidence="4 7" id="KW-0564">Palmitate</keyword>
<dbReference type="PANTHER" id="PTHR38763">
    <property type="entry name" value="MAJOR OUTER MEMBRANE PROLIPOPROTEIN LPP"/>
    <property type="match status" value="1"/>
</dbReference>
<dbReference type="InterPro" id="IPR016367">
    <property type="entry name" value="MOM_Lpp"/>
</dbReference>
<evidence type="ECO:0000256" key="9">
    <source>
        <dbReference type="PIRSR" id="PIRSR002855-2"/>
    </source>
</evidence>
<name>A0AA47KNZ3_9GAMM</name>
<feature type="chain" id="PRO_5041341844" description="Major outer membrane lipoprotein Lpp" evidence="10">
    <location>
        <begin position="28"/>
        <end position="81"/>
    </location>
</feature>
<dbReference type="AlphaFoldDB" id="A0AA47KNZ3"/>
<feature type="lipid moiety-binding region" description="S-diacylglycerol cysteine" evidence="7 9">
    <location>
        <position position="20"/>
    </location>
</feature>
<dbReference type="SUPFAM" id="SSF58042">
    <property type="entry name" value="Outer membrane lipoprotein"/>
    <property type="match status" value="1"/>
</dbReference>
<keyword evidence="1 10" id="KW-0732">Signal</keyword>
<dbReference type="GO" id="GO:0008289">
    <property type="term" value="F:lipid binding"/>
    <property type="evidence" value="ECO:0007669"/>
    <property type="project" value="UniProtKB-UniRule"/>
</dbReference>
<evidence type="ECO:0000256" key="5">
    <source>
        <dbReference type="ARBA" id="ARBA00023237"/>
    </source>
</evidence>
<comment type="similarity">
    <text evidence="7">Belongs to the Lpp family.</text>
</comment>
<accession>A0AA47KNZ3</accession>
<geneLocation type="plasmid" evidence="12 13">
    <name>unnamed</name>
</geneLocation>
<evidence type="ECO:0000313" key="12">
    <source>
        <dbReference type="EMBL" id="WBA10152.1"/>
    </source>
</evidence>
<comment type="subcellular location">
    <subcellularLocation>
        <location evidence="7">Cell outer membrane</location>
        <topology evidence="7">Lipid-anchor</topology>
        <orientation evidence="7">Periplasmic side</orientation>
    </subcellularLocation>
    <subcellularLocation>
        <location evidence="7">Secreted</location>
        <location evidence="7">Cell wall</location>
        <topology evidence="7">Peptidoglycan-anchor</topology>
    </subcellularLocation>
    <text evidence="7">Attached via its lipidated N-terminus to the inner leaflet of the outer membrane. Attached to the peptidoglycan network (PGN) via its C-terminus.</text>
</comment>
<organism evidence="12 13">
    <name type="scientific">Salinivibrio kushneri</name>
    <dbReference type="NCBI Taxonomy" id="1908198"/>
    <lineage>
        <taxon>Bacteria</taxon>
        <taxon>Pseudomonadati</taxon>
        <taxon>Pseudomonadota</taxon>
        <taxon>Gammaproteobacteria</taxon>
        <taxon>Vibrionales</taxon>
        <taxon>Vibrionaceae</taxon>
        <taxon>Salinivibrio</taxon>
    </lineage>
</organism>
<keyword evidence="2 7" id="KW-0572">Peptidoglycan-anchor</keyword>
<dbReference type="GO" id="GO:0030258">
    <property type="term" value="P:lipid modification"/>
    <property type="evidence" value="ECO:0007669"/>
    <property type="project" value="UniProtKB-UniRule"/>
</dbReference>
<comment type="subunit">
    <text evidence="7">Homotrimer.</text>
</comment>
<keyword evidence="12" id="KW-0614">Plasmid</keyword>
<feature type="lipid moiety-binding region" description="N-palmitoyl cysteine" evidence="7 9">
    <location>
        <position position="20"/>
    </location>
</feature>
<keyword evidence="6 7" id="KW-0449">Lipoprotein</keyword>
<reference evidence="12" key="1">
    <citation type="submission" date="2022-09" db="EMBL/GenBank/DDBJ databases">
        <authorList>
            <person name="Li Z.-J."/>
        </authorList>
    </citation>
    <scope>NUCLEOTIDE SEQUENCE</scope>
    <source>
        <strain evidence="12">TGB11</strain>
        <plasmid evidence="12">unnamed</plasmid>
    </source>
</reference>
<dbReference type="PROSITE" id="PS51257">
    <property type="entry name" value="PROKAR_LIPOPROTEIN"/>
    <property type="match status" value="1"/>
</dbReference>
<keyword evidence="5 7" id="KW-0998">Cell outer membrane</keyword>
<evidence type="ECO:0000256" key="1">
    <source>
        <dbReference type="ARBA" id="ARBA00022729"/>
    </source>
</evidence>
<evidence type="ECO:0000256" key="6">
    <source>
        <dbReference type="ARBA" id="ARBA00023288"/>
    </source>
</evidence>
<feature type="repeat" evidence="7">
    <location>
        <begin position="34"/>
        <end position="44"/>
    </location>
</feature>
<evidence type="ECO:0000256" key="4">
    <source>
        <dbReference type="ARBA" id="ARBA00023139"/>
    </source>
</evidence>
<protein>
    <recommendedName>
        <fullName evidence="7">Major outer membrane lipoprotein Lpp</fullName>
    </recommendedName>
</protein>
<feature type="signal peptide" evidence="10">
    <location>
        <begin position="1"/>
        <end position="27"/>
    </location>
</feature>
<evidence type="ECO:0000256" key="2">
    <source>
        <dbReference type="ARBA" id="ARBA00023088"/>
    </source>
</evidence>
<proteinExistence type="inferred from homology"/>
<evidence type="ECO:0000313" key="13">
    <source>
        <dbReference type="Proteomes" id="UP001164748"/>
    </source>
</evidence>
<comment type="caution">
    <text evidence="7">Lacks conserved residue(s) required for the propagation of feature annotation.</text>
</comment>
<dbReference type="InterPro" id="IPR006817">
    <property type="entry name" value="Lipoprotein_leucine-zipper_dom"/>
</dbReference>
<evidence type="ECO:0000256" key="7">
    <source>
        <dbReference type="HAMAP-Rule" id="MF_00843"/>
    </source>
</evidence>
<dbReference type="PIRSF" id="PIRSF002855">
    <property type="entry name" value="Murein-lipoprotein"/>
    <property type="match status" value="1"/>
</dbReference>
<keyword evidence="7" id="KW-0677">Repeat</keyword>
<keyword evidence="7" id="KW-0964">Secreted</keyword>
<sequence>MKIRPMALAAIASSMLLVGCTSNTALQQSVDDLSAKVDALSNDVSMMKSDVSDTKDTSQMAYDEAKRANKRIDNMAQSYTK</sequence>
<dbReference type="GO" id="GO:0042834">
    <property type="term" value="F:peptidoglycan binding"/>
    <property type="evidence" value="ECO:0007669"/>
    <property type="project" value="UniProtKB-UniRule"/>
</dbReference>
<keyword evidence="7" id="KW-0134">Cell wall</keyword>
<dbReference type="HAMAP" id="MF_00843">
    <property type="entry name" value="Lpp"/>
    <property type="match status" value="1"/>
</dbReference>
<comment type="function">
    <text evidence="7">A highly abundant outer membrane lipoprotein that controls the distance between the inner and outer membranes. The only protein known to be covalently linked to the peptidoglycan network (PGN). Also non-covalently binds the PGN. The link between the cell outer membrane and PGN contributes to maintenance of the structural and functional integrity of the cell envelope, and maintains the correct distance between the PGN and the outer membrane.</text>
</comment>
<gene>
    <name evidence="7" type="primary">lpp</name>
    <name evidence="12" type="ORF">N8M53_15205</name>
</gene>